<evidence type="ECO:0000256" key="2">
    <source>
        <dbReference type="ARBA" id="ARBA00009054"/>
    </source>
</evidence>
<evidence type="ECO:0000256" key="5">
    <source>
        <dbReference type="ARBA" id="ARBA00023016"/>
    </source>
</evidence>
<evidence type="ECO:0000256" key="4">
    <source>
        <dbReference type="ARBA" id="ARBA00022490"/>
    </source>
</evidence>
<dbReference type="GO" id="GO:0000774">
    <property type="term" value="F:adenyl-nucleotide exchange factor activity"/>
    <property type="evidence" value="ECO:0007669"/>
    <property type="project" value="InterPro"/>
</dbReference>
<dbReference type="GO" id="GO:0051082">
    <property type="term" value="F:unfolded protein binding"/>
    <property type="evidence" value="ECO:0007669"/>
    <property type="project" value="TreeGrafter"/>
</dbReference>
<dbReference type="NCBIfam" id="NF010738">
    <property type="entry name" value="PRK14140.1"/>
    <property type="match status" value="1"/>
</dbReference>
<proteinExistence type="inferred from homology"/>
<evidence type="ECO:0000313" key="15">
    <source>
        <dbReference type="Proteomes" id="UP000078383"/>
    </source>
</evidence>
<gene>
    <name evidence="10 14" type="primary">grpE</name>
    <name evidence="14" type="ORF">ERS852502_02127</name>
</gene>
<dbReference type="CDD" id="cd00446">
    <property type="entry name" value="GrpE"/>
    <property type="match status" value="1"/>
</dbReference>
<comment type="subunit">
    <text evidence="3 10">Homodimer.</text>
</comment>
<dbReference type="PRINTS" id="PR00773">
    <property type="entry name" value="GRPEPROTEIN"/>
</dbReference>
<sequence length="221" mass="25026">MTENMSKEDMVKEAVEEAKAKAAKEQAEAEETVETEDAQGVEAEAKEATEEATETEGDSEAASEGKKKFFGKKEKKDKKDEKIEELTDRVTRQMAEFDNFRKRSEKEKSQMYEIGAKDIIEKILPVVDNFERGLGSVPEEEKNAPFVEGMEKIYKQLMTTLESVGVKPIEAVGQEFNPDFHNAVMHVEDEGLGENIIAEEFQKGYMYRESVVRHSMVKVAN</sequence>
<keyword evidence="6 10" id="KW-0143">Chaperone</keyword>
<keyword evidence="5 10" id="KW-0346">Stress response</keyword>
<evidence type="ECO:0000256" key="9">
    <source>
        <dbReference type="ARBA" id="ARBA00076414"/>
    </source>
</evidence>
<evidence type="ECO:0000256" key="11">
    <source>
        <dbReference type="RuleBase" id="RU000639"/>
    </source>
</evidence>
<dbReference type="SUPFAM" id="SSF58014">
    <property type="entry name" value="Coiled-coil domain of nucleotide exchange factor GrpE"/>
    <property type="match status" value="1"/>
</dbReference>
<evidence type="ECO:0000256" key="7">
    <source>
        <dbReference type="ARBA" id="ARBA00053401"/>
    </source>
</evidence>
<feature type="region of interest" description="Disordered" evidence="13">
    <location>
        <begin position="1"/>
        <end position="82"/>
    </location>
</feature>
<dbReference type="SUPFAM" id="SSF51064">
    <property type="entry name" value="Head domain of nucleotide exchange factor GrpE"/>
    <property type="match status" value="1"/>
</dbReference>
<dbReference type="InterPro" id="IPR013805">
    <property type="entry name" value="GrpE_CC"/>
</dbReference>
<dbReference type="PANTHER" id="PTHR21237">
    <property type="entry name" value="GRPE PROTEIN"/>
    <property type="match status" value="1"/>
</dbReference>
<evidence type="ECO:0000256" key="8">
    <source>
        <dbReference type="ARBA" id="ARBA00072274"/>
    </source>
</evidence>
<comment type="function">
    <text evidence="7 10 11">Participates actively in the response to hyperosmotic and heat shock by preventing the aggregation of stress-denatured proteins, in association with DnaK and GrpE. It is the nucleotide exchange factor for DnaK and may function as a thermosensor. Unfolded proteins bind initially to DnaJ; upon interaction with the DnaJ-bound protein, DnaK hydrolyzes its bound ATP, resulting in the formation of a stable complex. GrpE releases ADP from DnaK; ATP binding to DnaK triggers the release of the substrate protein, thus completing the reaction cycle. Several rounds of ATP-dependent interactions between DnaJ, DnaK and GrpE are required for fully efficient folding.</text>
</comment>
<feature type="compositionally biased region" description="Acidic residues" evidence="13">
    <location>
        <begin position="50"/>
        <end position="61"/>
    </location>
</feature>
<dbReference type="GO" id="GO:0005737">
    <property type="term" value="C:cytoplasm"/>
    <property type="evidence" value="ECO:0007669"/>
    <property type="project" value="UniProtKB-SubCell"/>
</dbReference>
<feature type="compositionally biased region" description="Basic and acidic residues" evidence="13">
    <location>
        <begin position="1"/>
        <end position="27"/>
    </location>
</feature>
<evidence type="ECO:0000256" key="6">
    <source>
        <dbReference type="ARBA" id="ARBA00023186"/>
    </source>
</evidence>
<dbReference type="AlphaFoldDB" id="A0A174YDD2"/>
<evidence type="ECO:0000256" key="10">
    <source>
        <dbReference type="HAMAP-Rule" id="MF_01151"/>
    </source>
</evidence>
<dbReference type="Pfam" id="PF01025">
    <property type="entry name" value="GrpE"/>
    <property type="match status" value="1"/>
</dbReference>
<comment type="similarity">
    <text evidence="2 10 12">Belongs to the GrpE family.</text>
</comment>
<name>A0A174YDD2_9FIRM</name>
<dbReference type="Proteomes" id="UP000078383">
    <property type="component" value="Unassembled WGS sequence"/>
</dbReference>
<dbReference type="Gene3D" id="3.90.20.20">
    <property type="match status" value="1"/>
</dbReference>
<dbReference type="GO" id="GO:0051087">
    <property type="term" value="F:protein-folding chaperone binding"/>
    <property type="evidence" value="ECO:0007669"/>
    <property type="project" value="InterPro"/>
</dbReference>
<feature type="compositionally biased region" description="Basic and acidic residues" evidence="13">
    <location>
        <begin position="63"/>
        <end position="82"/>
    </location>
</feature>
<comment type="subcellular location">
    <subcellularLocation>
        <location evidence="1 10">Cytoplasm</location>
    </subcellularLocation>
</comment>
<evidence type="ECO:0000256" key="3">
    <source>
        <dbReference type="ARBA" id="ARBA00011738"/>
    </source>
</evidence>
<feature type="compositionally biased region" description="Acidic residues" evidence="13">
    <location>
        <begin position="28"/>
        <end position="39"/>
    </location>
</feature>
<dbReference type="EMBL" id="CZBX01000009">
    <property type="protein sequence ID" value="CUQ90139.1"/>
    <property type="molecule type" value="Genomic_DNA"/>
</dbReference>
<dbReference type="GO" id="GO:0006457">
    <property type="term" value="P:protein folding"/>
    <property type="evidence" value="ECO:0007669"/>
    <property type="project" value="InterPro"/>
</dbReference>
<evidence type="ECO:0000313" key="14">
    <source>
        <dbReference type="EMBL" id="CUQ90139.1"/>
    </source>
</evidence>
<dbReference type="Gene3D" id="2.30.22.10">
    <property type="entry name" value="Head domain of nucleotide exchange factor GrpE"/>
    <property type="match status" value="1"/>
</dbReference>
<dbReference type="HAMAP" id="MF_01151">
    <property type="entry name" value="GrpE"/>
    <property type="match status" value="1"/>
</dbReference>
<accession>A0A174YDD2</accession>
<dbReference type="PANTHER" id="PTHR21237:SF23">
    <property type="entry name" value="GRPE PROTEIN HOMOLOG, MITOCHONDRIAL"/>
    <property type="match status" value="1"/>
</dbReference>
<dbReference type="InterPro" id="IPR009012">
    <property type="entry name" value="GrpE_head"/>
</dbReference>
<keyword evidence="4 10" id="KW-0963">Cytoplasm</keyword>
<dbReference type="GO" id="GO:0042803">
    <property type="term" value="F:protein homodimerization activity"/>
    <property type="evidence" value="ECO:0007669"/>
    <property type="project" value="InterPro"/>
</dbReference>
<evidence type="ECO:0000256" key="1">
    <source>
        <dbReference type="ARBA" id="ARBA00004496"/>
    </source>
</evidence>
<evidence type="ECO:0000256" key="13">
    <source>
        <dbReference type="SAM" id="MobiDB-lite"/>
    </source>
</evidence>
<organism evidence="14 15">
    <name type="scientific">[Ruminococcus] torques</name>
    <dbReference type="NCBI Taxonomy" id="33039"/>
    <lineage>
        <taxon>Bacteria</taxon>
        <taxon>Bacillati</taxon>
        <taxon>Bacillota</taxon>
        <taxon>Clostridia</taxon>
        <taxon>Lachnospirales</taxon>
        <taxon>Lachnospiraceae</taxon>
        <taxon>Mediterraneibacter</taxon>
    </lineage>
</organism>
<evidence type="ECO:0000256" key="12">
    <source>
        <dbReference type="RuleBase" id="RU004478"/>
    </source>
</evidence>
<dbReference type="PROSITE" id="PS01071">
    <property type="entry name" value="GRPE"/>
    <property type="match status" value="1"/>
</dbReference>
<reference evidence="14 15" key="1">
    <citation type="submission" date="2015-09" db="EMBL/GenBank/DDBJ databases">
        <authorList>
            <consortium name="Pathogen Informatics"/>
        </authorList>
    </citation>
    <scope>NUCLEOTIDE SEQUENCE [LARGE SCALE GENOMIC DNA]</scope>
    <source>
        <strain evidence="14 15">2789STDY5834889</strain>
    </source>
</reference>
<protein>
    <recommendedName>
        <fullName evidence="8 10">Protein GrpE</fullName>
    </recommendedName>
    <alternativeName>
        <fullName evidence="9 10">HSP-70 cofactor</fullName>
    </alternativeName>
</protein>
<dbReference type="InterPro" id="IPR000740">
    <property type="entry name" value="GrpE"/>
</dbReference>
<dbReference type="FunFam" id="2.30.22.10:FF:000001">
    <property type="entry name" value="Protein GrpE"/>
    <property type="match status" value="1"/>
</dbReference>